<feature type="transmembrane region" description="Helical" evidence="5">
    <location>
        <begin position="195"/>
        <end position="214"/>
    </location>
</feature>
<feature type="transmembrane region" description="Helical" evidence="5">
    <location>
        <begin position="320"/>
        <end position="338"/>
    </location>
</feature>
<feature type="transmembrane region" description="Helical" evidence="5">
    <location>
        <begin position="68"/>
        <end position="97"/>
    </location>
</feature>
<dbReference type="AlphaFoldDB" id="A0A564ZHU4"/>
<dbReference type="PANTHER" id="PTHR47704:SF1">
    <property type="entry name" value="POTASSIUM TRANSPORTER KIMA"/>
    <property type="match status" value="1"/>
</dbReference>
<comment type="subcellular location">
    <subcellularLocation>
        <location evidence="1">Membrane</location>
        <topology evidence="1">Multi-pass membrane protein</topology>
    </subcellularLocation>
</comment>
<reference evidence="6 7" key="1">
    <citation type="submission" date="2019-07" db="EMBL/GenBank/DDBJ databases">
        <authorList>
            <person name="Cremers G."/>
        </authorList>
    </citation>
    <scope>NUCLEOTIDE SEQUENCE [LARGE SCALE GENOMIC DNA]</scope>
</reference>
<organism evidence="6 7">
    <name type="scientific">Candidatus Methylomirabilis lanthanidiphila</name>
    <dbReference type="NCBI Taxonomy" id="2211376"/>
    <lineage>
        <taxon>Bacteria</taxon>
        <taxon>Candidatus Methylomirabilota</taxon>
        <taxon>Candidatus Methylomirabilia</taxon>
        <taxon>Candidatus Methylomirabilales</taxon>
        <taxon>Candidatus Methylomirabilaceae</taxon>
        <taxon>Candidatus Methylomirabilis</taxon>
    </lineage>
</organism>
<evidence type="ECO:0000256" key="4">
    <source>
        <dbReference type="ARBA" id="ARBA00023136"/>
    </source>
</evidence>
<protein>
    <submittedName>
        <fullName evidence="6">Permease</fullName>
    </submittedName>
</protein>
<dbReference type="PANTHER" id="PTHR47704">
    <property type="entry name" value="POTASSIUM TRANSPORTER KIMA"/>
    <property type="match status" value="1"/>
</dbReference>
<feature type="transmembrane region" description="Helical" evidence="5">
    <location>
        <begin position="275"/>
        <end position="300"/>
    </location>
</feature>
<dbReference type="Gene3D" id="1.20.1740.10">
    <property type="entry name" value="Amino acid/polyamine transporter I"/>
    <property type="match status" value="1"/>
</dbReference>
<feature type="transmembrane region" description="Helical" evidence="5">
    <location>
        <begin position="397"/>
        <end position="416"/>
    </location>
</feature>
<feature type="transmembrane region" description="Helical" evidence="5">
    <location>
        <begin position="444"/>
        <end position="467"/>
    </location>
</feature>
<evidence type="ECO:0000313" key="6">
    <source>
        <dbReference type="EMBL" id="VUZ84733.1"/>
    </source>
</evidence>
<name>A0A564ZHU4_9BACT</name>
<accession>A0A564ZHU4</accession>
<sequence length="647" mass="70592">MPALKKESETALLRRTTKYQPPGSWRTWLIGRPLRTADAPHQTIGKAVGLAVFASDALSSTAYATDEILFVLAAAGTAAFVYALPISLAIVALLAIVTLSYEQTIHAYPGGGGAYIVARDNLGEAPSQIAGAALLVDYILTVAVSVASGVAQMSSAFPFLFNHRVLLAVAMVLMMMVINLRGVRESGAILAIPSYFFLGIILLTVGSGALRYLMGDLGIVENPPHLEKEPHLQSVALFLILHAFSNGTTALTGIEAISNGVTAFKEPRSRNAGITMIWMSVILGILFFSITFLTGKIGAIPSETETIISQLARTAYGGRGLLYLATIGGTTLILIMAANTSFAGFPRLSALLAEDGFLPRQLTYRGSRLVYSRGIVALALVASGLIVLFGASVNTLIPLYAIGVFVSFTLAQAGMAHRWWKVGRLRPGEEATERGSTLRYEPRWALKMAINGFGACCTAVVTLVFAVTKFHEGAWIVMFLIPLLTLVFFAIHYHYRDLAARLSLERYGAPGRVTRQRVILPLSGVHRGTLAALRYARTLSDDITAVHIGMDQAEIDSLRRKWESWGDGVRLVVLDSPYRLLLEPLLGYIEEIAAQRQPNEIITIIVPQFVPRRWWHNFLHTQTAMWLRLMLLFKPGIVITDVPYQIE</sequence>
<proteinExistence type="predicted"/>
<keyword evidence="7" id="KW-1185">Reference proteome</keyword>
<keyword evidence="3 5" id="KW-1133">Transmembrane helix</keyword>
<dbReference type="GO" id="GO:0022857">
    <property type="term" value="F:transmembrane transporter activity"/>
    <property type="evidence" value="ECO:0007669"/>
    <property type="project" value="InterPro"/>
</dbReference>
<evidence type="ECO:0000256" key="1">
    <source>
        <dbReference type="ARBA" id="ARBA00004141"/>
    </source>
</evidence>
<dbReference type="InterPro" id="IPR053153">
    <property type="entry name" value="APC_K+_Transporter"/>
</dbReference>
<keyword evidence="4 5" id="KW-0472">Membrane</keyword>
<feature type="transmembrane region" description="Helical" evidence="5">
    <location>
        <begin position="165"/>
        <end position="183"/>
    </location>
</feature>
<feature type="transmembrane region" description="Helical" evidence="5">
    <location>
        <begin position="370"/>
        <end position="391"/>
    </location>
</feature>
<feature type="transmembrane region" description="Helical" evidence="5">
    <location>
        <begin position="129"/>
        <end position="153"/>
    </location>
</feature>
<evidence type="ECO:0000313" key="7">
    <source>
        <dbReference type="Proteomes" id="UP000334340"/>
    </source>
</evidence>
<dbReference type="GO" id="GO:0016020">
    <property type="term" value="C:membrane"/>
    <property type="evidence" value="ECO:0007669"/>
    <property type="project" value="UniProtKB-SubCell"/>
</dbReference>
<dbReference type="Proteomes" id="UP000334340">
    <property type="component" value="Unassembled WGS sequence"/>
</dbReference>
<evidence type="ECO:0000256" key="2">
    <source>
        <dbReference type="ARBA" id="ARBA00022692"/>
    </source>
</evidence>
<dbReference type="InterPro" id="IPR002293">
    <property type="entry name" value="AA/rel_permease1"/>
</dbReference>
<dbReference type="Pfam" id="PF13520">
    <property type="entry name" value="AA_permease_2"/>
    <property type="match status" value="1"/>
</dbReference>
<feature type="transmembrane region" description="Helical" evidence="5">
    <location>
        <begin position="234"/>
        <end position="254"/>
    </location>
</feature>
<keyword evidence="2 5" id="KW-0812">Transmembrane</keyword>
<evidence type="ECO:0000256" key="5">
    <source>
        <dbReference type="SAM" id="Phobius"/>
    </source>
</evidence>
<dbReference type="EMBL" id="CABIKM010000017">
    <property type="protein sequence ID" value="VUZ84733.1"/>
    <property type="molecule type" value="Genomic_DNA"/>
</dbReference>
<feature type="transmembrane region" description="Helical" evidence="5">
    <location>
        <begin position="473"/>
        <end position="493"/>
    </location>
</feature>
<gene>
    <name evidence="6" type="ORF">MELA_01107</name>
</gene>
<evidence type="ECO:0000256" key="3">
    <source>
        <dbReference type="ARBA" id="ARBA00022989"/>
    </source>
</evidence>